<dbReference type="KEGG" id="sns:VC03_03175"/>
<evidence type="ECO:0000256" key="11">
    <source>
        <dbReference type="ARBA" id="ARBA00069325"/>
    </source>
</evidence>
<dbReference type="InterPro" id="IPR042118">
    <property type="entry name" value="QueA_dom1"/>
</dbReference>
<evidence type="ECO:0000256" key="2">
    <source>
        <dbReference type="ARBA" id="ARBA00004691"/>
    </source>
</evidence>
<protein>
    <recommendedName>
        <fullName evidence="11 13">S-adenosylmethionine:tRNA ribosyltransferase-isomerase</fullName>
        <ecNumber evidence="10 13">2.4.99.17</ecNumber>
    </recommendedName>
    <alternativeName>
        <fullName evidence="12 13">Queuosine biosynthesis protein QueA</fullName>
    </alternativeName>
</protein>
<dbReference type="FunFam" id="3.40.1780.10:FF:000001">
    <property type="entry name" value="S-adenosylmethionine:tRNA ribosyltransferase-isomerase"/>
    <property type="match status" value="1"/>
</dbReference>
<dbReference type="PATRIC" id="fig|1069640.6.peg.622"/>
<dbReference type="OrthoDB" id="9805933at2"/>
<comment type="subunit">
    <text evidence="3 13">Monomer.</text>
</comment>
<dbReference type="EC" id="2.4.99.17" evidence="10 13"/>
<dbReference type="AlphaFoldDB" id="A0A0E3UTV1"/>
<sequence>MDIESFDFYLPKELIAQHGVEPRDHSRLLALNRKTGKIEHKHFYNLIDYLKKGDVMVINRTKVIPARLIGHKENGVVIECLLLKRLGLNKWEVLLKPAKRLKVGDTLTFLKDKLSLTLLEIKDDGNRVVEFHYEGVFEAILDELGELPLPPYIKEKLEDKNRYQTVYAKEGESVAAPTAGLHFTKELLEKIREKGVIIAEIYLTVGLGTFRPVQCKNIEDHVMHTEEYEVPKETAEQVNLAKKEGRRVVAIGTTSIRTLESSLNEKGELIAQKSSTGIFIYGDYNFKIVDAIVTNFHLPKSTLVMLISAFTGKDNLFNAYDIAVKEKYRFFSLGDAMYIGDNV</sequence>
<dbReference type="Proteomes" id="UP000033103">
    <property type="component" value="Chromosome"/>
</dbReference>
<dbReference type="PANTHER" id="PTHR30307">
    <property type="entry name" value="S-ADENOSYLMETHIONINE:TRNA RIBOSYLTRANSFERASE-ISOMERASE"/>
    <property type="match status" value="1"/>
</dbReference>
<comment type="function">
    <text evidence="13">Transfers and isomerizes the ribose moiety from AdoMet to the 7-aminomethyl group of 7-deazaguanine (preQ1-tRNA) to give epoxyqueuosine (oQ-tRNA).</text>
</comment>
<dbReference type="STRING" id="187101.VC03_03175"/>
<keyword evidence="7 13" id="KW-0671">Queuosine biosynthesis</keyword>
<dbReference type="GO" id="GO:0008616">
    <property type="term" value="P:tRNA queuosine(34) biosynthetic process"/>
    <property type="evidence" value="ECO:0007669"/>
    <property type="project" value="UniProtKB-UniRule"/>
</dbReference>
<accession>A0A0E3UTV1</accession>
<dbReference type="NCBIfam" id="TIGR00113">
    <property type="entry name" value="queA"/>
    <property type="match status" value="1"/>
</dbReference>
<keyword evidence="15" id="KW-1185">Reference proteome</keyword>
<dbReference type="Pfam" id="PF02547">
    <property type="entry name" value="Queuosine_synth"/>
    <property type="match status" value="1"/>
</dbReference>
<dbReference type="PANTHER" id="PTHR30307:SF0">
    <property type="entry name" value="S-ADENOSYLMETHIONINE:TRNA RIBOSYLTRANSFERASE-ISOMERASE"/>
    <property type="match status" value="1"/>
</dbReference>
<evidence type="ECO:0000313" key="15">
    <source>
        <dbReference type="Proteomes" id="UP000033103"/>
    </source>
</evidence>
<comment type="subcellular location">
    <subcellularLocation>
        <location evidence="1 13">Cytoplasm</location>
    </subcellularLocation>
</comment>
<evidence type="ECO:0000256" key="7">
    <source>
        <dbReference type="ARBA" id="ARBA00022785"/>
    </source>
</evidence>
<evidence type="ECO:0000256" key="5">
    <source>
        <dbReference type="ARBA" id="ARBA00022679"/>
    </source>
</evidence>
<evidence type="ECO:0000256" key="3">
    <source>
        <dbReference type="ARBA" id="ARBA00011245"/>
    </source>
</evidence>
<dbReference type="RefSeq" id="WP_046328635.1">
    <property type="nucleotide sequence ID" value="NZ_CP011280.1"/>
</dbReference>
<comment type="catalytic activity">
    <reaction evidence="8 13">
        <text>7-aminomethyl-7-carbaguanosine(34) in tRNA + S-adenosyl-L-methionine = epoxyqueuosine(34) in tRNA + adenine + L-methionine + 2 H(+)</text>
        <dbReference type="Rhea" id="RHEA:32155"/>
        <dbReference type="Rhea" id="RHEA-COMP:10342"/>
        <dbReference type="Rhea" id="RHEA-COMP:18582"/>
        <dbReference type="ChEBI" id="CHEBI:15378"/>
        <dbReference type="ChEBI" id="CHEBI:16708"/>
        <dbReference type="ChEBI" id="CHEBI:57844"/>
        <dbReference type="ChEBI" id="CHEBI:59789"/>
        <dbReference type="ChEBI" id="CHEBI:82833"/>
        <dbReference type="ChEBI" id="CHEBI:194443"/>
        <dbReference type="EC" id="2.4.99.17"/>
    </reaction>
</comment>
<gene>
    <name evidence="13" type="primary">queA</name>
    <name evidence="14" type="ORF">VC03_03175</name>
</gene>
<dbReference type="SUPFAM" id="SSF111337">
    <property type="entry name" value="QueA-like"/>
    <property type="match status" value="1"/>
</dbReference>
<evidence type="ECO:0000256" key="8">
    <source>
        <dbReference type="ARBA" id="ARBA00052751"/>
    </source>
</evidence>
<comment type="pathway">
    <text evidence="2 13">tRNA modification; tRNA-queuosine biosynthesis.</text>
</comment>
<dbReference type="GO" id="GO:0005737">
    <property type="term" value="C:cytoplasm"/>
    <property type="evidence" value="ECO:0007669"/>
    <property type="project" value="UniProtKB-SubCell"/>
</dbReference>
<evidence type="ECO:0000256" key="13">
    <source>
        <dbReference type="HAMAP-Rule" id="MF_00113"/>
    </source>
</evidence>
<keyword evidence="4 13" id="KW-0963">Cytoplasm</keyword>
<dbReference type="NCBIfam" id="NF001140">
    <property type="entry name" value="PRK00147.1"/>
    <property type="match status" value="1"/>
</dbReference>
<keyword evidence="6 13" id="KW-0949">S-adenosyl-L-methionine</keyword>
<evidence type="ECO:0000256" key="6">
    <source>
        <dbReference type="ARBA" id="ARBA00022691"/>
    </source>
</evidence>
<evidence type="ECO:0000256" key="12">
    <source>
        <dbReference type="ARBA" id="ARBA00076160"/>
    </source>
</evidence>
<evidence type="ECO:0000256" key="4">
    <source>
        <dbReference type="ARBA" id="ARBA00022490"/>
    </source>
</evidence>
<keyword evidence="5 13" id="KW-0808">Transferase</keyword>
<dbReference type="FunFam" id="2.40.10.240:FF:000002">
    <property type="entry name" value="S-adenosylmethionine:tRNA ribosyltransferase-isomerase"/>
    <property type="match status" value="1"/>
</dbReference>
<dbReference type="HOGENOM" id="CLU_039110_1_0_0"/>
<dbReference type="Gene3D" id="2.40.10.240">
    <property type="entry name" value="QueA-like"/>
    <property type="match status" value="1"/>
</dbReference>
<dbReference type="EMBL" id="CP011280">
    <property type="protein sequence ID" value="AKC95529.1"/>
    <property type="molecule type" value="Genomic_DNA"/>
</dbReference>
<evidence type="ECO:0000256" key="10">
    <source>
        <dbReference type="ARBA" id="ARBA00066503"/>
    </source>
</evidence>
<evidence type="ECO:0000313" key="14">
    <source>
        <dbReference type="EMBL" id="AKC95529.1"/>
    </source>
</evidence>
<dbReference type="InterPro" id="IPR003699">
    <property type="entry name" value="QueA"/>
</dbReference>
<comment type="similarity">
    <text evidence="9 13">Belongs to the QueA family.</text>
</comment>
<evidence type="ECO:0000256" key="9">
    <source>
        <dbReference type="ARBA" id="ARBA00061210"/>
    </source>
</evidence>
<proteinExistence type="inferred from homology"/>
<organism evidence="14 15">
    <name type="scientific">Sneathia vaginalis</name>
    <dbReference type="NCBI Taxonomy" id="187101"/>
    <lineage>
        <taxon>Bacteria</taxon>
        <taxon>Fusobacteriati</taxon>
        <taxon>Fusobacteriota</taxon>
        <taxon>Fusobacteriia</taxon>
        <taxon>Fusobacteriales</taxon>
        <taxon>Leptotrichiaceae</taxon>
        <taxon>Sneathia</taxon>
    </lineage>
</organism>
<reference evidence="14 15" key="1">
    <citation type="journal article" date="2012" name="BMC Genomics">
        <title>Genomic sequence analysis and characterization of Sneathia amnii sp. nov.</title>
        <authorList>
            <consortium name="Vaginal Microbiome Consortium (additional members)"/>
            <person name="Harwich M.D.Jr."/>
            <person name="Serrano M.G."/>
            <person name="Fettweis J.M."/>
            <person name="Alves J.M."/>
            <person name="Reimers M.A."/>
            <person name="Buck G.A."/>
            <person name="Jefferson K.K."/>
        </authorList>
    </citation>
    <scope>NUCLEOTIDE SEQUENCE [LARGE SCALE GENOMIC DNA]</scope>
    <source>
        <strain evidence="14 15">SN35</strain>
    </source>
</reference>
<dbReference type="UniPathway" id="UPA00392"/>
<dbReference type="InterPro" id="IPR042119">
    <property type="entry name" value="QueA_dom2"/>
</dbReference>
<dbReference type="GO" id="GO:0051075">
    <property type="term" value="F:S-adenosylmethionine:tRNA ribosyltransferase-isomerase activity"/>
    <property type="evidence" value="ECO:0007669"/>
    <property type="project" value="UniProtKB-EC"/>
</dbReference>
<name>A0A0E3UTV1_9FUSO</name>
<dbReference type="InterPro" id="IPR036100">
    <property type="entry name" value="QueA_sf"/>
</dbReference>
<dbReference type="Gene3D" id="3.40.1780.10">
    <property type="entry name" value="QueA-like"/>
    <property type="match status" value="1"/>
</dbReference>
<evidence type="ECO:0000256" key="1">
    <source>
        <dbReference type="ARBA" id="ARBA00004496"/>
    </source>
</evidence>
<dbReference type="HAMAP" id="MF_00113">
    <property type="entry name" value="QueA"/>
    <property type="match status" value="1"/>
</dbReference>